<dbReference type="GO" id="GO:0003676">
    <property type="term" value="F:nucleic acid binding"/>
    <property type="evidence" value="ECO:0007669"/>
    <property type="project" value="InterPro"/>
</dbReference>
<dbReference type="Gene3D" id="3.40.50.300">
    <property type="entry name" value="P-loop containing nucleotide triphosphate hydrolases"/>
    <property type="match status" value="1"/>
</dbReference>
<protein>
    <recommendedName>
        <fullName evidence="5">Endonuclease Z1 domain-containing protein</fullName>
    </recommendedName>
</protein>
<dbReference type="AlphaFoldDB" id="A0A345Z598"/>
<evidence type="ECO:0000259" key="1">
    <source>
        <dbReference type="Pfam" id="PF00270"/>
    </source>
</evidence>
<dbReference type="RefSeq" id="WP_115558661.1">
    <property type="nucleotide sequence ID" value="NZ_CP031376.1"/>
</dbReference>
<dbReference type="EMBL" id="CP031376">
    <property type="protein sequence ID" value="AXK51777.1"/>
    <property type="molecule type" value="Genomic_DNA"/>
</dbReference>
<evidence type="ECO:0008006" key="5">
    <source>
        <dbReference type="Google" id="ProtNLM"/>
    </source>
</evidence>
<evidence type="ECO:0000259" key="2">
    <source>
        <dbReference type="Pfam" id="PF10593"/>
    </source>
</evidence>
<feature type="domain" description="DEAD/DEAH-box helicase" evidence="1">
    <location>
        <begin position="65"/>
        <end position="230"/>
    </location>
</feature>
<dbReference type="SUPFAM" id="SSF52540">
    <property type="entry name" value="P-loop containing nucleoside triphosphate hydrolases"/>
    <property type="match status" value="1"/>
</dbReference>
<dbReference type="Pfam" id="PF00270">
    <property type="entry name" value="DEAD"/>
    <property type="match status" value="1"/>
</dbReference>
<accession>A0A345Z598</accession>
<dbReference type="Proteomes" id="UP000254792">
    <property type="component" value="Chromosome"/>
</dbReference>
<keyword evidence="4" id="KW-1185">Reference proteome</keyword>
<reference evidence="3 4" key="1">
    <citation type="submission" date="2018-07" db="EMBL/GenBank/DDBJ databases">
        <title>Complete genome sequence of Spiroplasma alleghenense PLHS-1 (ATCC 51752).</title>
        <authorList>
            <person name="Chou L."/>
            <person name="Lee T.-Y."/>
            <person name="Tsai Y.-M."/>
            <person name="Kuo C.-H."/>
        </authorList>
    </citation>
    <scope>NUCLEOTIDE SEQUENCE [LARGE SCALE GENOMIC DNA]</scope>
    <source>
        <strain evidence="3 4">PLHS-1</strain>
    </source>
</reference>
<evidence type="ECO:0000313" key="3">
    <source>
        <dbReference type="EMBL" id="AXK51777.1"/>
    </source>
</evidence>
<dbReference type="InterPro" id="IPR011545">
    <property type="entry name" value="DEAD/DEAH_box_helicase_dom"/>
</dbReference>
<proteinExistence type="predicted"/>
<organism evidence="3 4">
    <name type="scientific">Spiroplasma alleghenense</name>
    <dbReference type="NCBI Taxonomy" id="216931"/>
    <lineage>
        <taxon>Bacteria</taxon>
        <taxon>Bacillati</taxon>
        <taxon>Mycoplasmatota</taxon>
        <taxon>Mollicutes</taxon>
        <taxon>Entomoplasmatales</taxon>
        <taxon>Spiroplasmataceae</taxon>
        <taxon>Spiroplasma</taxon>
    </lineage>
</organism>
<feature type="domain" description="Putative endonuclease Z1" evidence="2">
    <location>
        <begin position="285"/>
        <end position="473"/>
    </location>
</feature>
<dbReference type="OrthoDB" id="436461at2"/>
<name>A0A345Z598_9MOLU</name>
<gene>
    <name evidence="3" type="ORF">SALLE_v1c11070</name>
</gene>
<sequence length="512" mass="58890">MENNFNIKFDWRSVFQEKTDLAIENKTVYSFIQGDNSYFSNFVDDISSGGSESYKNIILGNIQNIVHALQEVDNLLVVGNVQSGKTNNILGLISASLSKKYDIVVLLGGTTNLLLKQTQERLEKIRSKNSEVLFLDKDNLKSISIVENLEKGVLVFFNILKSEKDLKSIYKILENVDLSNKKVLIIDDESDFGSVNIGKPMSKIYEMIGALKSRTDFTKIVSFTATPFANILSRNSEILKPHRIITLNQETSYTGLEFFQKNSFVYDVLSTDRRAENEWGKIIYQSLKYYVFNSACFNINNKIRKRTDLIINISLEKESHIEINKIVASGISKLKRDYHPEFFENFFEKQISEINKLESGFFIRNKTLIKKELDLFIKSINRSSISILNSDFMDKSTDGDENRIYIGGGLISRGFTFPNLLVEVMINAPQNKIQLDTLLQRARWFGYRQESYRFMKILINNQIWESFKEGILVNGKIYEMAEDNVIRNLTKLENELRTMDLDNCVLTGGKKT</sequence>
<dbReference type="InterPro" id="IPR018310">
    <property type="entry name" value="Put_endonuclease_Z1-dom"/>
</dbReference>
<dbReference type="GO" id="GO:0005524">
    <property type="term" value="F:ATP binding"/>
    <property type="evidence" value="ECO:0007669"/>
    <property type="project" value="InterPro"/>
</dbReference>
<evidence type="ECO:0000313" key="4">
    <source>
        <dbReference type="Proteomes" id="UP000254792"/>
    </source>
</evidence>
<dbReference type="Pfam" id="PF10593">
    <property type="entry name" value="Z1"/>
    <property type="match status" value="1"/>
</dbReference>
<dbReference type="KEGG" id="salx:SALLE_v1c11070"/>
<dbReference type="InterPro" id="IPR027417">
    <property type="entry name" value="P-loop_NTPase"/>
</dbReference>